<dbReference type="SMART" id="SM00670">
    <property type="entry name" value="PINc"/>
    <property type="match status" value="1"/>
</dbReference>
<dbReference type="PANTHER" id="PTHR34610">
    <property type="entry name" value="SSL7007 PROTEIN"/>
    <property type="match status" value="1"/>
</dbReference>
<dbReference type="EMBL" id="LWAJ01000229">
    <property type="protein sequence ID" value="KZL48673.1"/>
    <property type="molecule type" value="Genomic_DNA"/>
</dbReference>
<organism evidence="2 3">
    <name type="scientific">Nodularia spumigena CENA596</name>
    <dbReference type="NCBI Taxonomy" id="1819295"/>
    <lineage>
        <taxon>Bacteria</taxon>
        <taxon>Bacillati</taxon>
        <taxon>Cyanobacteriota</taxon>
        <taxon>Cyanophyceae</taxon>
        <taxon>Nostocales</taxon>
        <taxon>Nodulariaceae</taxon>
        <taxon>Nodularia</taxon>
    </lineage>
</organism>
<evidence type="ECO:0000313" key="3">
    <source>
        <dbReference type="Proteomes" id="UP000076555"/>
    </source>
</evidence>
<dbReference type="InterPro" id="IPR002850">
    <property type="entry name" value="PIN_toxin-like"/>
</dbReference>
<dbReference type="Pfam" id="PF13470">
    <property type="entry name" value="PIN_3"/>
    <property type="match status" value="1"/>
</dbReference>
<dbReference type="InterPro" id="IPR002716">
    <property type="entry name" value="PIN_dom"/>
</dbReference>
<dbReference type="Gene3D" id="3.40.50.1010">
    <property type="entry name" value="5'-nuclease"/>
    <property type="match status" value="1"/>
</dbReference>
<feature type="domain" description="PIN" evidence="1">
    <location>
        <begin position="1"/>
        <end position="113"/>
    </location>
</feature>
<dbReference type="PANTHER" id="PTHR34610:SF4">
    <property type="entry name" value="SLL8027 PROTEIN"/>
    <property type="match status" value="1"/>
</dbReference>
<dbReference type="InterPro" id="IPR029060">
    <property type="entry name" value="PIN-like_dom_sf"/>
</dbReference>
<dbReference type="GeneID" id="78017276"/>
<dbReference type="RefSeq" id="WP_006195612.1">
    <property type="nucleotide sequence ID" value="NZ_CAWMRI010000229.1"/>
</dbReference>
<gene>
    <name evidence="2" type="ORF">A2T98_16770</name>
</gene>
<name>A0A161US73_NODSP</name>
<dbReference type="AlphaFoldDB" id="A0A161US73"/>
<reference evidence="2 3" key="1">
    <citation type="submission" date="2016-04" db="EMBL/GenBank/DDBJ databases">
        <title>Draft Genome Assembly of the Bloom-forming Cyanobacterium Nodularia spumigena Strain CENA596 in Shrimp Production Ponds.</title>
        <authorList>
            <person name="Popin R.V."/>
            <person name="Rigonato J."/>
            <person name="Abreu V.A."/>
            <person name="Andreote A.P."/>
            <person name="Silveira S.B."/>
            <person name="Odebrecht C."/>
            <person name="Fiore M.F."/>
        </authorList>
    </citation>
    <scope>NUCLEOTIDE SEQUENCE [LARGE SCALE GENOMIC DNA]</scope>
    <source>
        <strain evidence="2 3">CENA596</strain>
    </source>
</reference>
<comment type="caution">
    <text evidence="2">The sequence shown here is derived from an EMBL/GenBank/DDBJ whole genome shotgun (WGS) entry which is preliminary data.</text>
</comment>
<accession>A0A161US73</accession>
<proteinExistence type="predicted"/>
<dbReference type="Proteomes" id="UP000076555">
    <property type="component" value="Unassembled WGS sequence"/>
</dbReference>
<dbReference type="NCBIfam" id="TIGR00305">
    <property type="entry name" value="putative toxin-antitoxin system toxin component, PIN family"/>
    <property type="match status" value="1"/>
</dbReference>
<evidence type="ECO:0000259" key="1">
    <source>
        <dbReference type="SMART" id="SM00670"/>
    </source>
</evidence>
<dbReference type="OrthoDB" id="9802272at2"/>
<protein>
    <submittedName>
        <fullName evidence="2">Putative toxin-antitoxin system toxin component, PIN family</fullName>
    </submittedName>
</protein>
<dbReference type="SUPFAM" id="SSF88723">
    <property type="entry name" value="PIN domain-like"/>
    <property type="match status" value="1"/>
</dbReference>
<evidence type="ECO:0000313" key="2">
    <source>
        <dbReference type="EMBL" id="KZL48673.1"/>
    </source>
</evidence>
<sequence>MKVVVDTNVLVSAILKGRVPRAVIQFIVAHPDWEWIVSQEIVREYKEVLSRRKFKLTDEVISEWFEIIDTFITLIDVNVEIDFPRDRKDAKFLACAVAAEADFLITGDSDFNQAQTLLNTTIISVSLFNSLVCQEGK</sequence>